<feature type="domain" description="Histidine kinase" evidence="10">
    <location>
        <begin position="129"/>
        <end position="347"/>
    </location>
</feature>
<evidence type="ECO:0000256" key="8">
    <source>
        <dbReference type="ARBA" id="ARBA00023136"/>
    </source>
</evidence>
<dbReference type="InterPro" id="IPR004358">
    <property type="entry name" value="Sig_transdc_His_kin-like_C"/>
</dbReference>
<name>A0A6B3SQU5_9BURK</name>
<evidence type="ECO:0000256" key="6">
    <source>
        <dbReference type="ARBA" id="ARBA00022777"/>
    </source>
</evidence>
<evidence type="ECO:0000256" key="2">
    <source>
        <dbReference type="ARBA" id="ARBA00004429"/>
    </source>
</evidence>
<dbReference type="Gene3D" id="1.10.287.130">
    <property type="match status" value="1"/>
</dbReference>
<dbReference type="FunFam" id="3.30.565.10:FF:000006">
    <property type="entry name" value="Sensor histidine kinase WalK"/>
    <property type="match status" value="1"/>
</dbReference>
<dbReference type="InterPro" id="IPR036097">
    <property type="entry name" value="HisK_dim/P_sf"/>
</dbReference>
<dbReference type="GO" id="GO:0005886">
    <property type="term" value="C:plasma membrane"/>
    <property type="evidence" value="ECO:0007669"/>
    <property type="project" value="UniProtKB-SubCell"/>
</dbReference>
<dbReference type="CDD" id="cd00075">
    <property type="entry name" value="HATPase"/>
    <property type="match status" value="1"/>
</dbReference>
<dbReference type="PANTHER" id="PTHR43547:SF2">
    <property type="entry name" value="HYBRID SIGNAL TRANSDUCTION HISTIDINE KINASE C"/>
    <property type="match status" value="1"/>
</dbReference>
<dbReference type="Proteomes" id="UP000482155">
    <property type="component" value="Unassembled WGS sequence"/>
</dbReference>
<dbReference type="SUPFAM" id="SSF52172">
    <property type="entry name" value="CheY-like"/>
    <property type="match status" value="2"/>
</dbReference>
<dbReference type="SMART" id="SM00448">
    <property type="entry name" value="REC"/>
    <property type="match status" value="1"/>
</dbReference>
<dbReference type="SUPFAM" id="SSF47384">
    <property type="entry name" value="Homodimeric domain of signal transducing histidine kinase"/>
    <property type="match status" value="1"/>
</dbReference>
<dbReference type="Pfam" id="PF00072">
    <property type="entry name" value="Response_reg"/>
    <property type="match status" value="1"/>
</dbReference>
<comment type="subcellular location">
    <subcellularLocation>
        <location evidence="2">Cell inner membrane</location>
        <topology evidence="2">Multi-pass membrane protein</topology>
    </subcellularLocation>
</comment>
<dbReference type="InterPro" id="IPR005467">
    <property type="entry name" value="His_kinase_dom"/>
</dbReference>
<dbReference type="AlphaFoldDB" id="A0A6B3SQU5"/>
<dbReference type="CDD" id="cd00082">
    <property type="entry name" value="HisKA"/>
    <property type="match status" value="1"/>
</dbReference>
<evidence type="ECO:0000256" key="9">
    <source>
        <dbReference type="PROSITE-ProRule" id="PRU00169"/>
    </source>
</evidence>
<evidence type="ECO:0000256" key="1">
    <source>
        <dbReference type="ARBA" id="ARBA00000085"/>
    </source>
</evidence>
<dbReference type="Gene3D" id="3.40.50.2300">
    <property type="match status" value="2"/>
</dbReference>
<evidence type="ECO:0000259" key="10">
    <source>
        <dbReference type="PROSITE" id="PS50109"/>
    </source>
</evidence>
<feature type="domain" description="Response regulatory" evidence="11">
    <location>
        <begin position="369"/>
        <end position="485"/>
    </location>
</feature>
<reference evidence="12 13" key="1">
    <citation type="submission" date="2020-02" db="EMBL/GenBank/DDBJ databases">
        <authorList>
            <person name="Kim M.K."/>
        </authorList>
    </citation>
    <scope>NUCLEOTIDE SEQUENCE [LARGE SCALE GENOMIC DNA]</scope>
    <source>
        <strain evidence="12 13">17J57-3</strain>
    </source>
</reference>
<dbReference type="InterPro" id="IPR003661">
    <property type="entry name" value="HisK_dim/P_dom"/>
</dbReference>
<keyword evidence="5" id="KW-0808">Transferase</keyword>
<gene>
    <name evidence="12" type="ORF">G3574_18830</name>
</gene>
<evidence type="ECO:0000256" key="5">
    <source>
        <dbReference type="ARBA" id="ARBA00022679"/>
    </source>
</evidence>
<dbReference type="PANTHER" id="PTHR43547">
    <property type="entry name" value="TWO-COMPONENT HISTIDINE KINASE"/>
    <property type="match status" value="1"/>
</dbReference>
<evidence type="ECO:0000313" key="12">
    <source>
        <dbReference type="EMBL" id="NEX63144.1"/>
    </source>
</evidence>
<dbReference type="InterPro" id="IPR011006">
    <property type="entry name" value="CheY-like_superfamily"/>
</dbReference>
<dbReference type="PROSITE" id="PS50110">
    <property type="entry name" value="RESPONSE_REGULATORY"/>
    <property type="match status" value="2"/>
</dbReference>
<comment type="catalytic activity">
    <reaction evidence="1">
        <text>ATP + protein L-histidine = ADP + protein N-phospho-L-histidine.</text>
        <dbReference type="EC" id="2.7.13.3"/>
    </reaction>
</comment>
<keyword evidence="4 9" id="KW-0597">Phosphoprotein</keyword>
<comment type="caution">
    <text evidence="12">The sequence shown here is derived from an EMBL/GenBank/DDBJ whole genome shotgun (WGS) entry which is preliminary data.</text>
</comment>
<dbReference type="InterPro" id="IPR003594">
    <property type="entry name" value="HATPase_dom"/>
</dbReference>
<organism evidence="12 13">
    <name type="scientific">Noviherbaspirillum galbum</name>
    <dbReference type="NCBI Taxonomy" id="2709383"/>
    <lineage>
        <taxon>Bacteria</taxon>
        <taxon>Pseudomonadati</taxon>
        <taxon>Pseudomonadota</taxon>
        <taxon>Betaproteobacteria</taxon>
        <taxon>Burkholderiales</taxon>
        <taxon>Oxalobacteraceae</taxon>
        <taxon>Noviherbaspirillum</taxon>
    </lineage>
</organism>
<dbReference type="GO" id="GO:0000155">
    <property type="term" value="F:phosphorelay sensor kinase activity"/>
    <property type="evidence" value="ECO:0007669"/>
    <property type="project" value="InterPro"/>
</dbReference>
<dbReference type="Pfam" id="PF02518">
    <property type="entry name" value="HATPase_c"/>
    <property type="match status" value="1"/>
</dbReference>
<evidence type="ECO:0000256" key="4">
    <source>
        <dbReference type="ARBA" id="ARBA00022553"/>
    </source>
</evidence>
<dbReference type="SUPFAM" id="SSF55874">
    <property type="entry name" value="ATPase domain of HSP90 chaperone/DNA topoisomerase II/histidine kinase"/>
    <property type="match status" value="1"/>
</dbReference>
<dbReference type="PROSITE" id="PS50109">
    <property type="entry name" value="HIS_KIN"/>
    <property type="match status" value="1"/>
</dbReference>
<keyword evidence="13" id="KW-1185">Reference proteome</keyword>
<dbReference type="InterPro" id="IPR001789">
    <property type="entry name" value="Sig_transdc_resp-reg_receiver"/>
</dbReference>
<dbReference type="Gene3D" id="3.30.565.10">
    <property type="entry name" value="Histidine kinase-like ATPase, C-terminal domain"/>
    <property type="match status" value="1"/>
</dbReference>
<dbReference type="EC" id="2.7.13.3" evidence="3"/>
<dbReference type="InterPro" id="IPR036890">
    <property type="entry name" value="HATPase_C_sf"/>
</dbReference>
<dbReference type="SMART" id="SM00388">
    <property type="entry name" value="HisKA"/>
    <property type="match status" value="1"/>
</dbReference>
<keyword evidence="6 12" id="KW-0418">Kinase</keyword>
<feature type="modified residue" description="4-aspartylphosphate" evidence="9">
    <location>
        <position position="44"/>
    </location>
</feature>
<evidence type="ECO:0000256" key="7">
    <source>
        <dbReference type="ARBA" id="ARBA00023012"/>
    </source>
</evidence>
<protein>
    <recommendedName>
        <fullName evidence="3">histidine kinase</fullName>
        <ecNumber evidence="3">2.7.13.3</ecNumber>
    </recommendedName>
</protein>
<evidence type="ECO:0000259" key="11">
    <source>
        <dbReference type="PROSITE" id="PS50110"/>
    </source>
</evidence>
<dbReference type="CDD" id="cd17580">
    <property type="entry name" value="REC_2_DhkD-like"/>
    <property type="match status" value="1"/>
</dbReference>
<dbReference type="FunFam" id="1.10.287.130:FF:000001">
    <property type="entry name" value="Two-component sensor histidine kinase"/>
    <property type="match status" value="1"/>
</dbReference>
<feature type="domain" description="Response regulatory" evidence="11">
    <location>
        <begin position="1"/>
        <end position="107"/>
    </location>
</feature>
<keyword evidence="8" id="KW-0472">Membrane</keyword>
<evidence type="ECO:0000313" key="13">
    <source>
        <dbReference type="Proteomes" id="UP000482155"/>
    </source>
</evidence>
<sequence length="485" mass="53419">MLIAKLMEHADIECQVCRSAGEMIEQLEQGAGCILIAEDAVTMDFMKTVTPFLKGQPTWSDLPILVLSKRGLDSSEMRNIYIELGNVTLLERPVQKVTLVMAVKSALRGRGRQYEMREIDRRKDEFLAMLAHELRNPLAPIGAASDLLRVAHLDPARIQQTSEIIARQVKHMTSLIDDLLDASRVSRGLVKLVRSQIDARQLVSSAVEQARPLIDAHRHRLTVQTSPEAAMIHGDPKRLIQVISNLLNNATKYSPDGSNIMLSLDVELERIIIRVVDDGIGMAQATIDHVFEMFTQAERTSDRSQGGLGIGLALVKSLVEQHDGTVTASSSGVGKGSQFTIYLPRLPVQQEQYLPKKLVSADAPVTGLRMLVVDDNVDAAHMLSLLLDAMGHETTVEHTAKEALESARKKKPEVCLLDIGLPDLDGNELAKQLRALPETAGSILVAITGYGQEQDKIRTAQSGFDHHLVKPVNIEDLFRIMSGLR</sequence>
<feature type="modified residue" description="4-aspartylphosphate" evidence="9">
    <location>
        <position position="418"/>
    </location>
</feature>
<evidence type="ECO:0000256" key="3">
    <source>
        <dbReference type="ARBA" id="ARBA00012438"/>
    </source>
</evidence>
<dbReference type="EMBL" id="JAAIVB010000066">
    <property type="protein sequence ID" value="NEX63144.1"/>
    <property type="molecule type" value="Genomic_DNA"/>
</dbReference>
<dbReference type="PRINTS" id="PR00344">
    <property type="entry name" value="BCTRLSENSOR"/>
</dbReference>
<dbReference type="Pfam" id="PF00512">
    <property type="entry name" value="HisKA"/>
    <property type="match status" value="1"/>
</dbReference>
<dbReference type="SMART" id="SM00387">
    <property type="entry name" value="HATPase_c"/>
    <property type="match status" value="1"/>
</dbReference>
<keyword evidence="7" id="KW-0902">Two-component regulatory system</keyword>
<proteinExistence type="predicted"/>
<accession>A0A6B3SQU5</accession>